<evidence type="ECO:0000313" key="2">
    <source>
        <dbReference type="EMBL" id="OHF03566.1"/>
    </source>
</evidence>
<evidence type="ECO:0000256" key="1">
    <source>
        <dbReference type="SAM" id="MobiDB-lite"/>
    </source>
</evidence>
<evidence type="ECO:0000313" key="3">
    <source>
        <dbReference type="Proteomes" id="UP000176998"/>
    </source>
</evidence>
<protein>
    <submittedName>
        <fullName evidence="2">Uncharacterized protein</fullName>
    </submittedName>
</protein>
<reference evidence="2 3" key="1">
    <citation type="submission" date="2016-09" db="EMBL/GenBank/DDBJ databases">
        <authorList>
            <person name="Capua I."/>
            <person name="De Benedictis P."/>
            <person name="Joannis T."/>
            <person name="Lombin L.H."/>
            <person name="Cattoli G."/>
        </authorList>
    </citation>
    <scope>NUCLEOTIDE SEQUENCE [LARGE SCALE GENOMIC DNA]</scope>
    <source>
        <strain evidence="2 3">IMI 309357</strain>
    </source>
</reference>
<feature type="compositionally biased region" description="Basic residues" evidence="1">
    <location>
        <begin position="671"/>
        <end position="680"/>
    </location>
</feature>
<dbReference type="RefSeq" id="XP_022480702.1">
    <property type="nucleotide sequence ID" value="XM_022612941.1"/>
</dbReference>
<dbReference type="Proteomes" id="UP000176998">
    <property type="component" value="Unassembled WGS sequence"/>
</dbReference>
<dbReference type="AlphaFoldDB" id="A0A1G4BQJ7"/>
<comment type="caution">
    <text evidence="2">The sequence shown here is derived from an EMBL/GenBank/DDBJ whole genome shotgun (WGS) entry which is preliminary data.</text>
</comment>
<sequence>MCIQKFTWHQCPETERGRHFRQTCPADQIIKDSEGAFAEARVWHSTHSVIVDQPLRPGMEFHGHESMVYCAHPYHGHCRDDAVCQVTQVAEGECPWCLGDNAFPRRITAYGIKSDVGPAVLTGDYTRPSPLVLGYVAQVAVLAKHMVAQSIPFVRLEGDMASQVVRQIRAEVFCRLEDDHWEFPGHNVIADCECFTERHSYCANLGRHLRQKEALRIIKNHWNIIAPYTGVPDQWVEEEAPYTFLIRERSHAADWFRRCRRGRHDEMTMARFDINPTEDQRYREAIHRLEATVLNCVELLRRRLTPEPPDEKKVALCDEKEEENVDNIVVERNLFARAVFLYKPLQWIAYDNGITDKLFHEISEMVIHWYLRVGTPLSESIDNAASLTAPGLFKFRRDIDRVRRDVEDATSRLDTVFSTTTWNSRRLFVRSFGESPARDEELGEVDACRSKRADLWAAAQTKLETAVCEADARIVTVQEARRLWPEQQQPPSPPHPLCPVCYSAFDDGVHARRPVLVCDANHVMSGVSEDDAPFLSSEDRSAEISAAAAVGVAEAEAGLASACPRTVKPPPSPYQEVTNLTVLLTTTSALASTPTCRAAAVKCPFIFDGRVPAIAKSTDFITALGDGWNPYNPDYGSVKGANLSSSDVVLRPRTPSPRAPPGPGSGPASTRQRRSVHSRS</sequence>
<dbReference type="EMBL" id="MJBS01000006">
    <property type="protein sequence ID" value="OHF03566.1"/>
    <property type="molecule type" value="Genomic_DNA"/>
</dbReference>
<gene>
    <name evidence="2" type="ORF">CORC01_01285</name>
</gene>
<feature type="compositionally biased region" description="Pro residues" evidence="1">
    <location>
        <begin position="654"/>
        <end position="664"/>
    </location>
</feature>
<feature type="region of interest" description="Disordered" evidence="1">
    <location>
        <begin position="642"/>
        <end position="680"/>
    </location>
</feature>
<dbReference type="GeneID" id="34554451"/>
<accession>A0A1G4BQJ7</accession>
<name>A0A1G4BQJ7_9PEZI</name>
<dbReference type="OrthoDB" id="4817524at2759"/>
<proteinExistence type="predicted"/>
<organism evidence="2 3">
    <name type="scientific">Colletotrichum orchidophilum</name>
    <dbReference type="NCBI Taxonomy" id="1209926"/>
    <lineage>
        <taxon>Eukaryota</taxon>
        <taxon>Fungi</taxon>
        <taxon>Dikarya</taxon>
        <taxon>Ascomycota</taxon>
        <taxon>Pezizomycotina</taxon>
        <taxon>Sordariomycetes</taxon>
        <taxon>Hypocreomycetidae</taxon>
        <taxon>Glomerellales</taxon>
        <taxon>Glomerellaceae</taxon>
        <taxon>Colletotrichum</taxon>
    </lineage>
</organism>
<keyword evidence="3" id="KW-1185">Reference proteome</keyword>